<comment type="caution">
    <text evidence="8">The sequence shown here is derived from an EMBL/GenBank/DDBJ whole genome shotgun (WGS) entry which is preliminary data.</text>
</comment>
<keyword evidence="1 6" id="KW-0732">Signal</keyword>
<comment type="caution">
    <text evidence="5">Lacks conserved residue(s) required for the propagation of feature annotation.</text>
</comment>
<keyword evidence="3 5" id="KW-1015">Disulfide bond</keyword>
<dbReference type="Proteomes" id="UP000749559">
    <property type="component" value="Unassembled WGS sequence"/>
</dbReference>
<dbReference type="InterPro" id="IPR001190">
    <property type="entry name" value="SRCR"/>
</dbReference>
<dbReference type="SMART" id="SM00202">
    <property type="entry name" value="SR"/>
    <property type="match status" value="3"/>
</dbReference>
<evidence type="ECO:0000256" key="4">
    <source>
        <dbReference type="ARBA" id="ARBA00023180"/>
    </source>
</evidence>
<evidence type="ECO:0000259" key="7">
    <source>
        <dbReference type="PROSITE" id="PS50287"/>
    </source>
</evidence>
<reference evidence="8" key="1">
    <citation type="submission" date="2022-03" db="EMBL/GenBank/DDBJ databases">
        <authorList>
            <person name="Martin C."/>
        </authorList>
    </citation>
    <scope>NUCLEOTIDE SEQUENCE</scope>
</reference>
<dbReference type="AlphaFoldDB" id="A0A8S4P487"/>
<dbReference type="PANTHER" id="PTHR19331:SF465">
    <property type="entry name" value="EGG PEPTIDE SPERACT RECEPTOR"/>
    <property type="match status" value="1"/>
</dbReference>
<protein>
    <recommendedName>
        <fullName evidence="7">SRCR domain-containing protein</fullName>
    </recommendedName>
</protein>
<evidence type="ECO:0000256" key="3">
    <source>
        <dbReference type="ARBA" id="ARBA00023157"/>
    </source>
</evidence>
<proteinExistence type="predicted"/>
<gene>
    <name evidence="8" type="ORF">OFUS_LOCUS12243</name>
</gene>
<feature type="disulfide bond" evidence="5">
    <location>
        <begin position="661"/>
        <end position="671"/>
    </location>
</feature>
<feature type="disulfide bond" evidence="5">
    <location>
        <begin position="322"/>
        <end position="332"/>
    </location>
</feature>
<evidence type="ECO:0000256" key="1">
    <source>
        <dbReference type="ARBA" id="ARBA00022729"/>
    </source>
</evidence>
<organism evidence="8 9">
    <name type="scientific">Owenia fusiformis</name>
    <name type="common">Polychaete worm</name>
    <dbReference type="NCBI Taxonomy" id="6347"/>
    <lineage>
        <taxon>Eukaryota</taxon>
        <taxon>Metazoa</taxon>
        <taxon>Spiralia</taxon>
        <taxon>Lophotrochozoa</taxon>
        <taxon>Annelida</taxon>
        <taxon>Polychaeta</taxon>
        <taxon>Sedentaria</taxon>
        <taxon>Canalipalpata</taxon>
        <taxon>Sabellida</taxon>
        <taxon>Oweniida</taxon>
        <taxon>Oweniidae</taxon>
        <taxon>Owenia</taxon>
    </lineage>
</organism>
<keyword evidence="9" id="KW-1185">Reference proteome</keyword>
<feature type="domain" description="SRCR" evidence="7">
    <location>
        <begin position="607"/>
        <end position="725"/>
    </location>
</feature>
<keyword evidence="2" id="KW-0677">Repeat</keyword>
<evidence type="ECO:0000256" key="5">
    <source>
        <dbReference type="PROSITE-ProRule" id="PRU00196"/>
    </source>
</evidence>
<evidence type="ECO:0000313" key="9">
    <source>
        <dbReference type="Proteomes" id="UP000749559"/>
    </source>
</evidence>
<sequence length="725" mass="82187">MYVLGCMAWNVPVTALACLLYLLNIQPSDGAKNQGTVAIEYENLFIGSFLEMSSEVEAAIAQIETFQETELSNISKADAKTVRKAMKENMGIFKQLKKYQTHSKVLKRHLLKFKEKLELYLDQNTFEKELVEDIQYLIGLLHKALTFKFRTAEGEMFAMKMTFNLLSLDGSDDSHLKNKDFLSIVLNATNKRSAFKQLSRIRKKFVDLIEEGSTLIKDLETKLIAKLKFKPVPVITDEPGVKLILREIYDEVENYGSLKVNDFGAWYYLCDKGWSDKTSQVVCRELGYDPTRAVTIKSGLATYGEADEYIGSKLVISSKILCGGNETRLSQCHKEEWKLGSQNCEPNNYIAIACGNKRIIKTRLADGSSLSGRPEVFYKGNWANLCTSNTRKDRLELFAYLTCENTGLKGRNAFTVPYSQFGKGTSDVSVELDCPQPWRFPTLQLCRLREVKSCSHVSVFCFENEPKIDAFVKCLSLGGYYKGHGLVRFCEEFEQEERRRWDGSYFNPFVNFATVCGNNFGIKESQVVCRQSGFNPADAALNTFGLYDECIEGGDDIKMSDVQCKGDEKNLAECTFKYGENVTCPGNKRASLFCTPIPVRIDDDQSLHMFVNEDWRRICATNWGVEEAKVVCRQLGKPYGNASGYAVPGDSQNAWITDVNCQGDERHIGQCDYNADFSLDLLTDDYHCSYWNRFDSERFNPGITEYLDYDFYNCNDGGYAAINCQ</sequence>
<feature type="disulfide bond" evidence="5">
    <location>
        <begin position="564"/>
        <end position="574"/>
    </location>
</feature>
<dbReference type="InterPro" id="IPR036772">
    <property type="entry name" value="SRCR-like_dom_sf"/>
</dbReference>
<dbReference type="PANTHER" id="PTHR19331">
    <property type="entry name" value="SCAVENGER RECEPTOR DOMAIN-CONTAINING"/>
    <property type="match status" value="1"/>
</dbReference>
<dbReference type="Pfam" id="PF00530">
    <property type="entry name" value="SRCR"/>
    <property type="match status" value="3"/>
</dbReference>
<evidence type="ECO:0000256" key="2">
    <source>
        <dbReference type="ARBA" id="ARBA00022737"/>
    </source>
</evidence>
<dbReference type="GO" id="GO:0016020">
    <property type="term" value="C:membrane"/>
    <property type="evidence" value="ECO:0007669"/>
    <property type="project" value="InterPro"/>
</dbReference>
<evidence type="ECO:0000256" key="6">
    <source>
        <dbReference type="SAM" id="SignalP"/>
    </source>
</evidence>
<accession>A0A8S4P487</accession>
<dbReference type="PROSITE" id="PS50287">
    <property type="entry name" value="SRCR_2"/>
    <property type="match status" value="4"/>
</dbReference>
<dbReference type="Gene3D" id="3.10.250.10">
    <property type="entry name" value="SRCR-like domain"/>
    <property type="match status" value="4"/>
</dbReference>
<feature type="signal peptide" evidence="6">
    <location>
        <begin position="1"/>
        <end position="30"/>
    </location>
</feature>
<evidence type="ECO:0000313" key="8">
    <source>
        <dbReference type="EMBL" id="CAH1786327.1"/>
    </source>
</evidence>
<dbReference type="EMBL" id="CAIIXF020000006">
    <property type="protein sequence ID" value="CAH1786327.1"/>
    <property type="molecule type" value="Genomic_DNA"/>
</dbReference>
<feature type="chain" id="PRO_5035870102" description="SRCR domain-containing protein" evidence="6">
    <location>
        <begin position="31"/>
        <end position="725"/>
    </location>
</feature>
<feature type="domain" description="SRCR" evidence="7">
    <location>
        <begin position="473"/>
        <end position="595"/>
    </location>
</feature>
<name>A0A8S4P487_OWEFU</name>
<keyword evidence="4" id="KW-0325">Glycoprotein</keyword>
<dbReference type="SUPFAM" id="SSF56487">
    <property type="entry name" value="SRCR-like"/>
    <property type="match status" value="3"/>
</dbReference>
<feature type="domain" description="SRCR" evidence="7">
    <location>
        <begin position="362"/>
        <end position="475"/>
    </location>
</feature>
<feature type="domain" description="SRCR" evidence="7">
    <location>
        <begin position="241"/>
        <end position="355"/>
    </location>
</feature>